<organism evidence="2">
    <name type="scientific">uncultured Thiotrichaceae bacterium</name>
    <dbReference type="NCBI Taxonomy" id="298394"/>
    <lineage>
        <taxon>Bacteria</taxon>
        <taxon>Pseudomonadati</taxon>
        <taxon>Pseudomonadota</taxon>
        <taxon>Gammaproteobacteria</taxon>
        <taxon>Thiotrichales</taxon>
        <taxon>Thiotrichaceae</taxon>
        <taxon>environmental samples</taxon>
    </lineage>
</organism>
<gene>
    <name evidence="2" type="ORF">HELGO_WM6347</name>
</gene>
<proteinExistence type="predicted"/>
<name>A0A6S6U2H2_9GAMM</name>
<dbReference type="EMBL" id="CACVAY010000110">
    <property type="protein sequence ID" value="CAA6822418.1"/>
    <property type="molecule type" value="Genomic_DNA"/>
</dbReference>
<keyword evidence="1" id="KW-0472">Membrane</keyword>
<reference evidence="2" key="1">
    <citation type="submission" date="2020-01" db="EMBL/GenBank/DDBJ databases">
        <authorList>
            <person name="Meier V. D."/>
            <person name="Meier V D."/>
        </authorList>
    </citation>
    <scope>NUCLEOTIDE SEQUENCE</scope>
    <source>
        <strain evidence="2">HLG_WM_MAG_07</strain>
    </source>
</reference>
<evidence type="ECO:0000313" key="2">
    <source>
        <dbReference type="EMBL" id="CAA6822418.1"/>
    </source>
</evidence>
<evidence type="ECO:0000256" key="1">
    <source>
        <dbReference type="SAM" id="Phobius"/>
    </source>
</evidence>
<keyword evidence="1" id="KW-1133">Transmembrane helix</keyword>
<feature type="transmembrane region" description="Helical" evidence="1">
    <location>
        <begin position="95"/>
        <end position="115"/>
    </location>
</feature>
<feature type="transmembrane region" description="Helical" evidence="1">
    <location>
        <begin position="46"/>
        <end position="65"/>
    </location>
</feature>
<dbReference type="AlphaFoldDB" id="A0A6S6U2H2"/>
<feature type="transmembrane region" description="Helical" evidence="1">
    <location>
        <begin position="72"/>
        <end position="89"/>
    </location>
</feature>
<keyword evidence="1" id="KW-0812">Transmembrane</keyword>
<accession>A0A6S6U2H2</accession>
<protein>
    <submittedName>
        <fullName evidence="2">Uncharacterized protein</fullName>
    </submittedName>
</protein>
<sequence length="116" mass="13545">MTIFENLSKKLNLFFEKQQDKKSFRLSQENKKEHLKGESSKPFETYLAPPTFTLYLWAALPLLFIATSNMRFAIAAIVATIINYLLIHFDTFSFIKYLITGFVLLILFLLHFFAVL</sequence>